<feature type="region of interest" description="Disordered" evidence="1">
    <location>
        <begin position="90"/>
        <end position="129"/>
    </location>
</feature>
<feature type="region of interest" description="Disordered" evidence="1">
    <location>
        <begin position="1"/>
        <end position="58"/>
    </location>
</feature>
<reference evidence="2 3" key="1">
    <citation type="journal article" date="2016" name="Nat. Commun.">
        <title>Ectomycorrhizal ecology is imprinted in the genome of the dominant symbiotic fungus Cenococcum geophilum.</title>
        <authorList>
            <consortium name="DOE Joint Genome Institute"/>
            <person name="Peter M."/>
            <person name="Kohler A."/>
            <person name="Ohm R.A."/>
            <person name="Kuo A."/>
            <person name="Krutzmann J."/>
            <person name="Morin E."/>
            <person name="Arend M."/>
            <person name="Barry K.W."/>
            <person name="Binder M."/>
            <person name="Choi C."/>
            <person name="Clum A."/>
            <person name="Copeland A."/>
            <person name="Grisel N."/>
            <person name="Haridas S."/>
            <person name="Kipfer T."/>
            <person name="LaButti K."/>
            <person name="Lindquist E."/>
            <person name="Lipzen A."/>
            <person name="Maire R."/>
            <person name="Meier B."/>
            <person name="Mihaltcheva S."/>
            <person name="Molinier V."/>
            <person name="Murat C."/>
            <person name="Poggeler S."/>
            <person name="Quandt C.A."/>
            <person name="Sperisen C."/>
            <person name="Tritt A."/>
            <person name="Tisserant E."/>
            <person name="Crous P.W."/>
            <person name="Henrissat B."/>
            <person name="Nehls U."/>
            <person name="Egli S."/>
            <person name="Spatafora J.W."/>
            <person name="Grigoriev I.V."/>
            <person name="Martin F.M."/>
        </authorList>
    </citation>
    <scope>NUCLEOTIDE SEQUENCE [LARGE SCALE GENOMIC DNA]</scope>
    <source>
        <strain evidence="2 3">CBS 207.34</strain>
    </source>
</reference>
<feature type="compositionally biased region" description="Basic and acidic residues" evidence="1">
    <location>
        <begin position="20"/>
        <end position="51"/>
    </location>
</feature>
<evidence type="ECO:0000313" key="3">
    <source>
        <dbReference type="Proteomes" id="UP000250140"/>
    </source>
</evidence>
<dbReference type="AlphaFoldDB" id="A0A8E2EPJ0"/>
<accession>A0A8E2EPJ0</accession>
<keyword evidence="3" id="KW-1185">Reference proteome</keyword>
<name>A0A8E2EPJ0_9PEZI</name>
<dbReference type="EMBL" id="KV750932">
    <property type="protein sequence ID" value="OCL02532.1"/>
    <property type="molecule type" value="Genomic_DNA"/>
</dbReference>
<evidence type="ECO:0000313" key="2">
    <source>
        <dbReference type="EMBL" id="OCL02532.1"/>
    </source>
</evidence>
<protein>
    <submittedName>
        <fullName evidence="2">Uncharacterized protein</fullName>
    </submittedName>
</protein>
<sequence>GELAKDEEAVTESVRNIALDSEKQQEQQKRHSEEQPEKPSQSDDTPARAADDDAESPAFEIAHFGVDRRMLVNRQRKLKMYRCWMQAVFRKPGPDATPGSTEAQEPPEEQIAPEGQNAPGDREDPEVQS</sequence>
<proteinExistence type="predicted"/>
<dbReference type="Proteomes" id="UP000250140">
    <property type="component" value="Unassembled WGS sequence"/>
</dbReference>
<evidence type="ECO:0000256" key="1">
    <source>
        <dbReference type="SAM" id="MobiDB-lite"/>
    </source>
</evidence>
<organism evidence="2 3">
    <name type="scientific">Glonium stellatum</name>
    <dbReference type="NCBI Taxonomy" id="574774"/>
    <lineage>
        <taxon>Eukaryota</taxon>
        <taxon>Fungi</taxon>
        <taxon>Dikarya</taxon>
        <taxon>Ascomycota</taxon>
        <taxon>Pezizomycotina</taxon>
        <taxon>Dothideomycetes</taxon>
        <taxon>Pleosporomycetidae</taxon>
        <taxon>Gloniales</taxon>
        <taxon>Gloniaceae</taxon>
        <taxon>Glonium</taxon>
    </lineage>
</organism>
<dbReference type="OrthoDB" id="417697at2759"/>
<feature type="non-terminal residue" evidence="2">
    <location>
        <position position="1"/>
    </location>
</feature>
<gene>
    <name evidence="2" type="ORF">AOQ84DRAFT_369146</name>
</gene>